<proteinExistence type="predicted"/>
<dbReference type="PANTHER" id="PTHR33990:SF1">
    <property type="entry name" value="PROTEIN YJDN"/>
    <property type="match status" value="1"/>
</dbReference>
<dbReference type="AlphaFoldDB" id="Q3JUL9"/>
<accession>Q3JUL9</accession>
<dbReference type="InterPro" id="IPR004360">
    <property type="entry name" value="Glyas_Fos-R_dOase_dom"/>
</dbReference>
<protein>
    <submittedName>
        <fullName evidence="2">Glyoxalase family protein</fullName>
    </submittedName>
</protein>
<dbReference type="EMBL" id="CP000124">
    <property type="protein sequence ID" value="ABA48811.1"/>
    <property type="molecule type" value="Genomic_DNA"/>
</dbReference>
<dbReference type="PANTHER" id="PTHR33990">
    <property type="entry name" value="PROTEIN YJDN-RELATED"/>
    <property type="match status" value="1"/>
</dbReference>
<dbReference type="Pfam" id="PF00903">
    <property type="entry name" value="Glyoxalase"/>
    <property type="match status" value="1"/>
</dbReference>
<dbReference type="Gene3D" id="3.10.180.10">
    <property type="entry name" value="2,3-Dihydroxybiphenyl 1,2-Dioxygenase, domain 1"/>
    <property type="match status" value="1"/>
</dbReference>
<evidence type="ECO:0000259" key="1">
    <source>
        <dbReference type="Pfam" id="PF00903"/>
    </source>
</evidence>
<dbReference type="KEGG" id="bpm:BURPS1710b_1324"/>
<feature type="domain" description="Glyoxalase/fosfomycin resistance/dioxygenase" evidence="1">
    <location>
        <begin position="122"/>
        <end position="251"/>
    </location>
</feature>
<dbReference type="CDD" id="cd06588">
    <property type="entry name" value="PhnB_like"/>
    <property type="match status" value="1"/>
</dbReference>
<sequence length="260" mass="28990">MLTARGEPHRVRSFRAAGPTSFSRGRIRRATRLAKRRPRRPPVSRAIAARRPTAPAHAAPMHRIGRSISNAIRPRAFRARSLHRFSRSPSLSLKRTTIVRTGAAAPYSRPGIKETTMQVQPYLFFGGRCDEALKFYGNALGARVNFLARYRDAPPNPERPTPPEMADKVMHANFQIGDSLLMCSDGDCASGRQQAHDGYSLSLAPKTVEDGKRMFDALLADGGAVTMPFEKTFWALGFGMLRDKFGVHWMINVEDPDMKK</sequence>
<organism evidence="2 3">
    <name type="scientific">Burkholderia pseudomallei (strain 1710b)</name>
    <dbReference type="NCBI Taxonomy" id="320372"/>
    <lineage>
        <taxon>Bacteria</taxon>
        <taxon>Pseudomonadati</taxon>
        <taxon>Pseudomonadota</taxon>
        <taxon>Betaproteobacteria</taxon>
        <taxon>Burkholderiales</taxon>
        <taxon>Burkholderiaceae</taxon>
        <taxon>Burkholderia</taxon>
        <taxon>pseudomallei group</taxon>
    </lineage>
</organism>
<reference evidence="2 3" key="1">
    <citation type="submission" date="2005-09" db="EMBL/GenBank/DDBJ databases">
        <authorList>
            <person name="Woods D.E."/>
            <person name="Nierman W.C."/>
        </authorList>
    </citation>
    <scope>NUCLEOTIDE SEQUENCE [LARGE SCALE GENOMIC DNA]</scope>
    <source>
        <strain evidence="2 3">1710b</strain>
    </source>
</reference>
<dbReference type="HOGENOM" id="CLU_046006_17_0_4"/>
<gene>
    <name evidence="2" type="primary">phnB</name>
    <name evidence="2" type="ordered locus">BURPS1710b_1324</name>
</gene>
<dbReference type="Proteomes" id="UP000002700">
    <property type="component" value="Chromosome I"/>
</dbReference>
<name>Q3JUL9_BURP1</name>
<dbReference type="InterPro" id="IPR029068">
    <property type="entry name" value="Glyas_Bleomycin-R_OHBP_Dase"/>
</dbReference>
<evidence type="ECO:0000313" key="2">
    <source>
        <dbReference type="EMBL" id="ABA48811.1"/>
    </source>
</evidence>
<dbReference type="EnsemblBacteria" id="ABA48811">
    <property type="protein sequence ID" value="ABA48811"/>
    <property type="gene ID" value="BURPS1710b_1324"/>
</dbReference>
<dbReference type="SUPFAM" id="SSF54593">
    <property type="entry name" value="Glyoxalase/Bleomycin resistance protein/Dihydroxybiphenyl dioxygenase"/>
    <property type="match status" value="1"/>
</dbReference>
<evidence type="ECO:0000313" key="3">
    <source>
        <dbReference type="Proteomes" id="UP000002700"/>
    </source>
</evidence>
<dbReference type="InterPro" id="IPR028973">
    <property type="entry name" value="PhnB-like"/>
</dbReference>